<dbReference type="PANTHER" id="PTHR11439:SF509">
    <property type="entry name" value="RNA-DIRECTED DNA POLYMERASE"/>
    <property type="match status" value="1"/>
</dbReference>
<feature type="compositionally biased region" description="Low complexity" evidence="2">
    <location>
        <begin position="713"/>
        <end position="725"/>
    </location>
</feature>
<dbReference type="GO" id="GO:0003676">
    <property type="term" value="F:nucleic acid binding"/>
    <property type="evidence" value="ECO:0007669"/>
    <property type="project" value="InterPro"/>
</dbReference>
<feature type="region of interest" description="Disordered" evidence="2">
    <location>
        <begin position="255"/>
        <end position="287"/>
    </location>
</feature>
<dbReference type="SMART" id="SM00343">
    <property type="entry name" value="ZnF_C2HC"/>
    <property type="match status" value="2"/>
</dbReference>
<feature type="region of interest" description="Disordered" evidence="2">
    <location>
        <begin position="746"/>
        <end position="765"/>
    </location>
</feature>
<name>A0A6L2J8N3_TANCI</name>
<feature type="region of interest" description="Disordered" evidence="2">
    <location>
        <begin position="703"/>
        <end position="725"/>
    </location>
</feature>
<proteinExistence type="predicted"/>
<dbReference type="Pfam" id="PF13966">
    <property type="entry name" value="zf-RVT"/>
    <property type="match status" value="1"/>
</dbReference>
<dbReference type="EMBL" id="BKCJ010000442">
    <property type="protein sequence ID" value="GEU33239.1"/>
    <property type="molecule type" value="Genomic_DNA"/>
</dbReference>
<dbReference type="PROSITE" id="PS50158">
    <property type="entry name" value="ZF_CCHC"/>
    <property type="match status" value="1"/>
</dbReference>
<dbReference type="Pfam" id="PF00098">
    <property type="entry name" value="zf-CCHC"/>
    <property type="match status" value="1"/>
</dbReference>
<evidence type="ECO:0000256" key="2">
    <source>
        <dbReference type="SAM" id="MobiDB-lite"/>
    </source>
</evidence>
<sequence>MAETNEHPTNSPTNPPTQQAPHTLSTIKLHILKKGEYDIWAMKIERYLEHTDYPIWEVIQKENGLVQVSTYTLGQIRVLPPKTAEEILAREKERKARTTSLMPIPGDYLAKFYKMTDAKEMFQSLLSQLEIHGAGVSTEGANQKFLRVFEYDVKGSTGSSSSTQNVAFVSSDSTSSTNEVNIAYGVSNFSGNNSQREEEIDLKWQVAMISIRLKKFYKKTRRKLHFYAKEPVSFNKKKVKCFNCHNTRHFARECRSKGNQESRRTDAGNTGYKARDNRRRPAKQDEPKAMVTIDGEGLSKLLNSQMSAKDKFRLGYETQIHKGVLSYENEVLQSMVDSRPSDVEDSPVNDRFAKVKGMHAVPPSMTGIYMPLKSNFGINESKFTYGPKQSNNSSELDAKTSYLASCESNSSVETLKFMLKPIESKPKVVSEPKVWSDAPIIEEYKSDSDDEYVQTVKDHDTCILNPKVDKREWTGVMSKSQGLGYGYTKKACFVCGSFGHLIRDCDFHEKRMVKQVELNKSKNKVTSQRNARPVWNNVQRLNHQNKFVPTAILTKTGRFLVNVARQKFSSQATSTSTVRKVNTARQIVNDLRPRNNLFKSHSPIRGPFTRTTAPKANFTNHKVNNAEDKTISVVGGNRETTVKASAGVSTGCYVLNKVLVTKPHNKTPYELLTGKFEEKSDEGFLVGYSLNSKAFRPVTLKNKANKTTGPEEANNSAGAAKASSTNYVNTASTQVNTTGTTVTIASPSRNVNAAGPSNPNLLPYANQDDSQIPSLKDIYEVPNDGIFISASYDDEDEVADFANLESTVNVSPIPQSRIHSIHLTTQILRDPHSTVQTRSKVNKSSGAHALLTCLLGEKIIGTKWVYRNKKDERGVIVRNKARLVAQGNRQEEGIDYDEVFAHMARLEAIKIFLAFSSYMGFKVYQIDVKSAFLYGKIDEDVYVSQPLGFIDLKFPKKVYKVVNALRGIIDKTMFIKKDQKDIMLVQVYVDDIIFGSTKKSWCDEFEALMKNRFQMSSMSEITFFLGLQVKQREDEIFISRDKYVTYILKKFDFISVKTASTPIETKKPLVKDTEATDVDVHLFRSMIGSLMYLTASRLDIMYAVCACSRFQFTPKTSHLQAVKRIFRFCVKDVRCLLDDVFLPKAEVPTWWIKSIPIKINIFAWKLCLDRLPTRVNLAKRNMAVASLLFPLCDSSMKDAAHLFLRCDMAKDVMFLVSRWWDLEDHRFGSFQEWLAWFNSIRLGAKSKGVLEGVFYISW</sequence>
<reference evidence="4" key="1">
    <citation type="journal article" date="2019" name="Sci. Rep.">
        <title>Draft genome of Tanacetum cinerariifolium, the natural source of mosquito coil.</title>
        <authorList>
            <person name="Yamashiro T."/>
            <person name="Shiraishi A."/>
            <person name="Satake H."/>
            <person name="Nakayama K."/>
        </authorList>
    </citation>
    <scope>NUCLEOTIDE SEQUENCE</scope>
</reference>
<gene>
    <name evidence="4" type="ORF">Tci_005217</name>
</gene>
<comment type="caution">
    <text evidence="4">The sequence shown here is derived from an EMBL/GenBank/DDBJ whole genome shotgun (WGS) entry which is preliminary data.</text>
</comment>
<dbReference type="InterPro" id="IPR036875">
    <property type="entry name" value="Znf_CCHC_sf"/>
</dbReference>
<evidence type="ECO:0000259" key="3">
    <source>
        <dbReference type="PROSITE" id="PS50158"/>
    </source>
</evidence>
<dbReference type="PANTHER" id="PTHR11439">
    <property type="entry name" value="GAG-POL-RELATED RETROTRANSPOSON"/>
    <property type="match status" value="1"/>
</dbReference>
<feature type="domain" description="CCHC-type" evidence="3">
    <location>
        <begin position="492"/>
        <end position="505"/>
    </location>
</feature>
<dbReference type="SUPFAM" id="SSF57756">
    <property type="entry name" value="Retrovirus zinc finger-like domains"/>
    <property type="match status" value="2"/>
</dbReference>
<dbReference type="InterPro" id="IPR013103">
    <property type="entry name" value="RVT_2"/>
</dbReference>
<dbReference type="GO" id="GO:0008270">
    <property type="term" value="F:zinc ion binding"/>
    <property type="evidence" value="ECO:0007669"/>
    <property type="project" value="UniProtKB-KW"/>
</dbReference>
<feature type="compositionally biased region" description="Basic and acidic residues" evidence="2">
    <location>
        <begin position="255"/>
        <end position="266"/>
    </location>
</feature>
<accession>A0A6L2J8N3</accession>
<dbReference type="Pfam" id="PF07727">
    <property type="entry name" value="RVT_2"/>
    <property type="match status" value="2"/>
</dbReference>
<dbReference type="InterPro" id="IPR026960">
    <property type="entry name" value="RVT-Znf"/>
</dbReference>
<dbReference type="InterPro" id="IPR001878">
    <property type="entry name" value="Znf_CCHC"/>
</dbReference>
<evidence type="ECO:0000313" key="4">
    <source>
        <dbReference type="EMBL" id="GEU33239.1"/>
    </source>
</evidence>
<keyword evidence="1" id="KW-0863">Zinc-finger</keyword>
<feature type="compositionally biased region" description="Polar residues" evidence="2">
    <location>
        <begin position="747"/>
        <end position="760"/>
    </location>
</feature>
<keyword evidence="1" id="KW-0479">Metal-binding</keyword>
<feature type="region of interest" description="Disordered" evidence="2">
    <location>
        <begin position="1"/>
        <end position="21"/>
    </location>
</feature>
<organism evidence="4">
    <name type="scientific">Tanacetum cinerariifolium</name>
    <name type="common">Dalmatian daisy</name>
    <name type="synonym">Chrysanthemum cinerariifolium</name>
    <dbReference type="NCBI Taxonomy" id="118510"/>
    <lineage>
        <taxon>Eukaryota</taxon>
        <taxon>Viridiplantae</taxon>
        <taxon>Streptophyta</taxon>
        <taxon>Embryophyta</taxon>
        <taxon>Tracheophyta</taxon>
        <taxon>Spermatophyta</taxon>
        <taxon>Magnoliopsida</taxon>
        <taxon>eudicotyledons</taxon>
        <taxon>Gunneridae</taxon>
        <taxon>Pentapetalae</taxon>
        <taxon>asterids</taxon>
        <taxon>campanulids</taxon>
        <taxon>Asterales</taxon>
        <taxon>Asteraceae</taxon>
        <taxon>Asteroideae</taxon>
        <taxon>Anthemideae</taxon>
        <taxon>Anthemidinae</taxon>
        <taxon>Tanacetum</taxon>
    </lineage>
</organism>
<evidence type="ECO:0000256" key="1">
    <source>
        <dbReference type="PROSITE-ProRule" id="PRU00047"/>
    </source>
</evidence>
<protein>
    <submittedName>
        <fullName evidence="4">Retrovirus-related Pol polyprotein from transposon TNT 1-94</fullName>
    </submittedName>
</protein>
<keyword evidence="1" id="KW-0862">Zinc</keyword>
<dbReference type="AlphaFoldDB" id="A0A6L2J8N3"/>